<protein>
    <submittedName>
        <fullName evidence="1">Uncharacterized protein</fullName>
    </submittedName>
</protein>
<reference evidence="1" key="1">
    <citation type="submission" date="2021-02" db="EMBL/GenBank/DDBJ databases">
        <authorList>
            <person name="Nowell W R."/>
        </authorList>
    </citation>
    <scope>NUCLEOTIDE SEQUENCE</scope>
</reference>
<name>A0A8S3AT86_9BILA</name>
<gene>
    <name evidence="1" type="ORF">GIL414_LOCUS45587</name>
</gene>
<dbReference type="Proteomes" id="UP000681720">
    <property type="component" value="Unassembled WGS sequence"/>
</dbReference>
<accession>A0A8S3AT86</accession>
<comment type="caution">
    <text evidence="1">The sequence shown here is derived from an EMBL/GenBank/DDBJ whole genome shotgun (WGS) entry which is preliminary data.</text>
</comment>
<dbReference type="EMBL" id="CAJOBJ010140812">
    <property type="protein sequence ID" value="CAF4762058.1"/>
    <property type="molecule type" value="Genomic_DNA"/>
</dbReference>
<dbReference type="InterPro" id="IPR036866">
    <property type="entry name" value="RibonucZ/Hydroxyglut_hydro"/>
</dbReference>
<dbReference type="AlphaFoldDB" id="A0A8S3AT86"/>
<proteinExistence type="predicted"/>
<dbReference type="SUPFAM" id="SSF56281">
    <property type="entry name" value="Metallo-hydrolase/oxidoreductase"/>
    <property type="match status" value="1"/>
</dbReference>
<evidence type="ECO:0000313" key="2">
    <source>
        <dbReference type="Proteomes" id="UP000681720"/>
    </source>
</evidence>
<evidence type="ECO:0000313" key="1">
    <source>
        <dbReference type="EMBL" id="CAF4762058.1"/>
    </source>
</evidence>
<organism evidence="1 2">
    <name type="scientific">Rotaria magnacalcarata</name>
    <dbReference type="NCBI Taxonomy" id="392030"/>
    <lineage>
        <taxon>Eukaryota</taxon>
        <taxon>Metazoa</taxon>
        <taxon>Spiralia</taxon>
        <taxon>Gnathifera</taxon>
        <taxon>Rotifera</taxon>
        <taxon>Eurotatoria</taxon>
        <taxon>Bdelloidea</taxon>
        <taxon>Philodinida</taxon>
        <taxon>Philodinidae</taxon>
        <taxon>Rotaria</taxon>
    </lineage>
</organism>
<dbReference type="Gene3D" id="3.60.15.10">
    <property type="entry name" value="Ribonuclease Z/Hydroxyacylglutathione hydrolase-like"/>
    <property type="match status" value="1"/>
</dbReference>
<sequence length="197" mass="23157">MFHQRLLSFNILMLYWIPSDKKIKKHFVQLSKKIEKRNHANDIDISAYHEPGTSQIQEDMHKDINLLLIREKSVGDYTRQVLRSLYSREELTSSILPPGGEHFARKPLDNQRFEKLHRALRNFKQCDMPENRDKVANFTFTNNGIDQFSFETEGAHFKAIHTPDNTTDHLCFWVEEEQTLFPGDTILGQGTTEFEYL</sequence>